<reference evidence="1" key="1">
    <citation type="journal article" date="2015" name="Nature">
        <title>Complex archaea that bridge the gap between prokaryotes and eukaryotes.</title>
        <authorList>
            <person name="Spang A."/>
            <person name="Saw J.H."/>
            <person name="Jorgensen S.L."/>
            <person name="Zaremba-Niedzwiedzka K."/>
            <person name="Martijn J."/>
            <person name="Lind A.E."/>
            <person name="van Eijk R."/>
            <person name="Schleper C."/>
            <person name="Guy L."/>
            <person name="Ettema T.J."/>
        </authorList>
    </citation>
    <scope>NUCLEOTIDE SEQUENCE</scope>
</reference>
<name>A0A0F9KN15_9ZZZZ</name>
<dbReference type="AlphaFoldDB" id="A0A0F9KN15"/>
<proteinExistence type="predicted"/>
<dbReference type="EMBL" id="LAZR01007731">
    <property type="protein sequence ID" value="KKM83323.1"/>
    <property type="molecule type" value="Genomic_DNA"/>
</dbReference>
<accession>A0A0F9KN15</accession>
<comment type="caution">
    <text evidence="1">The sequence shown here is derived from an EMBL/GenBank/DDBJ whole genome shotgun (WGS) entry which is preliminary data.</text>
</comment>
<sequence length="60" mass="6579">MIINFNNSPVQEDGSRPYIQVGFRALENGYTTITGINADGEEVAVGLTPAEVRQLNEQQI</sequence>
<organism evidence="1">
    <name type="scientific">marine sediment metagenome</name>
    <dbReference type="NCBI Taxonomy" id="412755"/>
    <lineage>
        <taxon>unclassified sequences</taxon>
        <taxon>metagenomes</taxon>
        <taxon>ecological metagenomes</taxon>
    </lineage>
</organism>
<evidence type="ECO:0000313" key="1">
    <source>
        <dbReference type="EMBL" id="KKM83323.1"/>
    </source>
</evidence>
<gene>
    <name evidence="1" type="ORF">LCGC14_1310570</name>
</gene>
<protein>
    <submittedName>
        <fullName evidence="1">Uncharacterized protein</fullName>
    </submittedName>
</protein>